<dbReference type="InterPro" id="IPR036388">
    <property type="entry name" value="WH-like_DNA-bd_sf"/>
</dbReference>
<dbReference type="InterPro" id="IPR000835">
    <property type="entry name" value="HTH_MarR-typ"/>
</dbReference>
<feature type="domain" description="HTH marR-type" evidence="4">
    <location>
        <begin position="6"/>
        <end position="137"/>
    </location>
</feature>
<name>A0AAW5B4Y7_9BACI</name>
<evidence type="ECO:0000256" key="3">
    <source>
        <dbReference type="ARBA" id="ARBA00023163"/>
    </source>
</evidence>
<sequence>MKNVENRDIMHALNQLSRYTVKELNVQLKDHDLYASQWAIIYCLDTFGAMTQTEIWKYLNTEAPTVTRTLVRMEKSGWISRKQGQDKRERIIELTPMAIERIPTVKKSVESFDEEMLSAFSQQEKNQLYTLLAKLKSSGETSE</sequence>
<proteinExistence type="predicted"/>
<keyword evidence="2" id="KW-0238">DNA-binding</keyword>
<evidence type="ECO:0000313" key="5">
    <source>
        <dbReference type="EMBL" id="MCG3419461.1"/>
    </source>
</evidence>
<dbReference type="GO" id="GO:0003677">
    <property type="term" value="F:DNA binding"/>
    <property type="evidence" value="ECO:0007669"/>
    <property type="project" value="UniProtKB-KW"/>
</dbReference>
<dbReference type="EMBL" id="JAIFZM010000007">
    <property type="protein sequence ID" value="MCG3419461.1"/>
    <property type="molecule type" value="Genomic_DNA"/>
</dbReference>
<dbReference type="AlphaFoldDB" id="A0AAW5B4Y7"/>
<evidence type="ECO:0000256" key="1">
    <source>
        <dbReference type="ARBA" id="ARBA00023015"/>
    </source>
</evidence>
<dbReference type="PRINTS" id="PR00598">
    <property type="entry name" value="HTHMARR"/>
</dbReference>
<dbReference type="GO" id="GO:0003700">
    <property type="term" value="F:DNA-binding transcription factor activity"/>
    <property type="evidence" value="ECO:0007669"/>
    <property type="project" value="InterPro"/>
</dbReference>
<evidence type="ECO:0000313" key="6">
    <source>
        <dbReference type="Proteomes" id="UP001199631"/>
    </source>
</evidence>
<keyword evidence="1" id="KW-0805">Transcription regulation</keyword>
<dbReference type="PROSITE" id="PS50995">
    <property type="entry name" value="HTH_MARR_2"/>
    <property type="match status" value="1"/>
</dbReference>
<dbReference type="Proteomes" id="UP001199631">
    <property type="component" value="Unassembled WGS sequence"/>
</dbReference>
<dbReference type="PANTHER" id="PTHR42756">
    <property type="entry name" value="TRANSCRIPTIONAL REGULATOR, MARR"/>
    <property type="match status" value="1"/>
</dbReference>
<keyword evidence="3" id="KW-0804">Transcription</keyword>
<evidence type="ECO:0000259" key="4">
    <source>
        <dbReference type="PROSITE" id="PS50995"/>
    </source>
</evidence>
<dbReference type="RefSeq" id="WP_106897573.1">
    <property type="nucleotide sequence ID" value="NZ_JAIFZM010000007.1"/>
</dbReference>
<dbReference type="Pfam" id="PF01047">
    <property type="entry name" value="MarR"/>
    <property type="match status" value="1"/>
</dbReference>
<accession>A0AAW5B4Y7</accession>
<evidence type="ECO:0000256" key="2">
    <source>
        <dbReference type="ARBA" id="ARBA00023125"/>
    </source>
</evidence>
<reference evidence="5 6" key="1">
    <citation type="journal article" date="2022" name="Evol. Bioinform. Online">
        <title>Draft Genome Sequence of Oceanobacillus jordanicus Strain GSFE11, a Halotolerant Plant Growth-Promoting Bacterial Endophyte Isolated From the Jordan Valley.</title>
        <authorList>
            <person name="Alhindi T."/>
            <person name="Albdaiwi R."/>
        </authorList>
    </citation>
    <scope>NUCLEOTIDE SEQUENCE [LARGE SCALE GENOMIC DNA]</scope>
    <source>
        <strain evidence="5 6">GSFE11</strain>
    </source>
</reference>
<comment type="caution">
    <text evidence="5">The sequence shown here is derived from an EMBL/GenBank/DDBJ whole genome shotgun (WGS) entry which is preliminary data.</text>
</comment>
<keyword evidence="6" id="KW-1185">Reference proteome</keyword>
<dbReference type="InterPro" id="IPR036390">
    <property type="entry name" value="WH_DNA-bd_sf"/>
</dbReference>
<protein>
    <submittedName>
        <fullName evidence="5">MarR family transcriptional regulator</fullName>
    </submittedName>
</protein>
<dbReference type="SMART" id="SM00347">
    <property type="entry name" value="HTH_MARR"/>
    <property type="match status" value="1"/>
</dbReference>
<gene>
    <name evidence="5" type="ORF">K3T81_09875</name>
</gene>
<dbReference type="PANTHER" id="PTHR42756:SF1">
    <property type="entry name" value="TRANSCRIPTIONAL REPRESSOR OF EMRAB OPERON"/>
    <property type="match status" value="1"/>
</dbReference>
<dbReference type="SUPFAM" id="SSF46785">
    <property type="entry name" value="Winged helix' DNA-binding domain"/>
    <property type="match status" value="1"/>
</dbReference>
<organism evidence="5 6">
    <name type="scientific">Oceanobacillus jordanicus</name>
    <dbReference type="NCBI Taxonomy" id="2867266"/>
    <lineage>
        <taxon>Bacteria</taxon>
        <taxon>Bacillati</taxon>
        <taxon>Bacillota</taxon>
        <taxon>Bacilli</taxon>
        <taxon>Bacillales</taxon>
        <taxon>Bacillaceae</taxon>
        <taxon>Oceanobacillus</taxon>
    </lineage>
</organism>
<dbReference type="Gene3D" id="1.10.10.10">
    <property type="entry name" value="Winged helix-like DNA-binding domain superfamily/Winged helix DNA-binding domain"/>
    <property type="match status" value="1"/>
</dbReference>